<reference evidence="2" key="1">
    <citation type="submission" date="2021-01" db="EMBL/GenBank/DDBJ databases">
        <authorList>
            <person name="Corre E."/>
            <person name="Pelletier E."/>
            <person name="Niang G."/>
            <person name="Scheremetjew M."/>
            <person name="Finn R."/>
            <person name="Kale V."/>
            <person name="Holt S."/>
            <person name="Cochrane G."/>
            <person name="Meng A."/>
            <person name="Brown T."/>
            <person name="Cohen L."/>
        </authorList>
    </citation>
    <scope>NUCLEOTIDE SEQUENCE</scope>
    <source>
        <strain evidence="2">CCMP1594</strain>
    </source>
</reference>
<dbReference type="EMBL" id="HBJA01016409">
    <property type="protein sequence ID" value="CAE0794151.1"/>
    <property type="molecule type" value="Transcribed_RNA"/>
</dbReference>
<gene>
    <name evidence="2" type="ORF">EGYM00163_LOCUS5269</name>
</gene>
<evidence type="ECO:0000313" key="2">
    <source>
        <dbReference type="EMBL" id="CAE0794151.1"/>
    </source>
</evidence>
<keyword evidence="1" id="KW-0732">Signal</keyword>
<feature type="chain" id="PRO_5030673369" evidence="1">
    <location>
        <begin position="21"/>
        <end position="107"/>
    </location>
</feature>
<feature type="signal peptide" evidence="1">
    <location>
        <begin position="1"/>
        <end position="20"/>
    </location>
</feature>
<dbReference type="AlphaFoldDB" id="A0A7S4CDC8"/>
<accession>A0A7S4CDC8</accession>
<name>A0A7S4CDC8_9EUGL</name>
<sequence>MDRSAARMTWLALRLSPAPALELLKNALVVQRAASQREVGGWPPRRCLLHVWIAHPEQLYAPWAAARPLPCAAAPRADIFNGMTDTLWALAGASVILRADAFIILIL</sequence>
<protein>
    <submittedName>
        <fullName evidence="2">Uncharacterized protein</fullName>
    </submittedName>
</protein>
<organism evidence="2">
    <name type="scientific">Eutreptiella gymnastica</name>
    <dbReference type="NCBI Taxonomy" id="73025"/>
    <lineage>
        <taxon>Eukaryota</taxon>
        <taxon>Discoba</taxon>
        <taxon>Euglenozoa</taxon>
        <taxon>Euglenida</taxon>
        <taxon>Spirocuta</taxon>
        <taxon>Euglenophyceae</taxon>
        <taxon>Eutreptiales</taxon>
        <taxon>Eutreptiaceae</taxon>
        <taxon>Eutreptiella</taxon>
    </lineage>
</organism>
<proteinExistence type="predicted"/>
<evidence type="ECO:0000256" key="1">
    <source>
        <dbReference type="SAM" id="SignalP"/>
    </source>
</evidence>